<sequence>MQASPTDKSIWEYVHCSVCMMLFLPPNRTDPVPDIPFWLTECGHVICNNHLMADQSCASCRAKNPTIVPLQRNMSPPVSEWFRPLADAHENLVMASRIQHNMFVALIRHYRQRYDTAKVMIKQLQAELVSLRGQVSVYFAFYEITSLTRSVVSNPQGYQAASPQLGPLEQRGAYESGYTSSTGSASKRRRVDMEGAGSSPHSHSTPNRPTMVFTRQNSVMGSYENGGMARSTEYGNQLVDHRPNTTSHQSGMRTLDAQQYAFLPPSTPLRSSAAMNVNGQHIPETLVRRATSRPQSAAVMPPPALDVRRMTARTSSSLSGNNAHGGTNVGPSAGTHTGGFAGRPLAPQQNAQRLAFKERGSTPRAFGVRDGRRFIPGMPVGSKSRFAAG</sequence>
<dbReference type="GO" id="GO:0000795">
    <property type="term" value="C:synaptonemal complex"/>
    <property type="evidence" value="ECO:0007669"/>
    <property type="project" value="InterPro"/>
</dbReference>
<dbReference type="PANTHER" id="PTHR22663">
    <property type="entry name" value="RING FINGER PROTEIN NARYA-RELATED"/>
    <property type="match status" value="1"/>
</dbReference>
<feature type="region of interest" description="Disordered" evidence="3">
    <location>
        <begin position="315"/>
        <end position="341"/>
    </location>
</feature>
<name>A0A8H2XHP7_9AGAM</name>
<evidence type="ECO:0000313" key="6">
    <source>
        <dbReference type="Proteomes" id="UP000663846"/>
    </source>
</evidence>
<dbReference type="InterPro" id="IPR001841">
    <property type="entry name" value="Znf_RING"/>
</dbReference>
<dbReference type="EMBL" id="CAJMWS010000323">
    <property type="protein sequence ID" value="CAE6424268.1"/>
    <property type="molecule type" value="Genomic_DNA"/>
</dbReference>
<dbReference type="Proteomes" id="UP000663846">
    <property type="component" value="Unassembled WGS sequence"/>
</dbReference>
<organism evidence="5 6">
    <name type="scientific">Rhizoctonia solani</name>
    <dbReference type="NCBI Taxonomy" id="456999"/>
    <lineage>
        <taxon>Eukaryota</taxon>
        <taxon>Fungi</taxon>
        <taxon>Dikarya</taxon>
        <taxon>Basidiomycota</taxon>
        <taxon>Agaricomycotina</taxon>
        <taxon>Agaricomycetes</taxon>
        <taxon>Cantharellales</taxon>
        <taxon>Ceratobasidiaceae</taxon>
        <taxon>Rhizoctonia</taxon>
    </lineage>
</organism>
<keyword evidence="2" id="KW-0175">Coiled coil</keyword>
<feature type="compositionally biased region" description="Polar residues" evidence="3">
    <location>
        <begin position="315"/>
        <end position="325"/>
    </location>
</feature>
<dbReference type="Pfam" id="PF14634">
    <property type="entry name" value="zf-RING_5"/>
    <property type="match status" value="1"/>
</dbReference>
<evidence type="ECO:0000256" key="3">
    <source>
        <dbReference type="SAM" id="MobiDB-lite"/>
    </source>
</evidence>
<dbReference type="GO" id="GO:0019789">
    <property type="term" value="F:SUMO transferase activity"/>
    <property type="evidence" value="ECO:0007669"/>
    <property type="project" value="InterPro"/>
</dbReference>
<feature type="coiled-coil region" evidence="2">
    <location>
        <begin position="107"/>
        <end position="134"/>
    </location>
</feature>
<keyword evidence="1" id="KW-0469">Meiosis</keyword>
<dbReference type="GO" id="GO:0007129">
    <property type="term" value="P:homologous chromosome pairing at meiosis"/>
    <property type="evidence" value="ECO:0007669"/>
    <property type="project" value="TreeGrafter"/>
</dbReference>
<feature type="domain" description="RING-type" evidence="4">
    <location>
        <begin position="15"/>
        <end position="61"/>
    </location>
</feature>
<feature type="compositionally biased region" description="Polar residues" evidence="3">
    <location>
        <begin position="199"/>
        <end position="211"/>
    </location>
</feature>
<dbReference type="PANTHER" id="PTHR22663:SF17">
    <property type="entry name" value="RING FINGER PROTEIN NARYA-RELATED"/>
    <property type="match status" value="1"/>
</dbReference>
<evidence type="ECO:0000256" key="2">
    <source>
        <dbReference type="SAM" id="Coils"/>
    </source>
</evidence>
<evidence type="ECO:0000259" key="4">
    <source>
        <dbReference type="Pfam" id="PF14634"/>
    </source>
</evidence>
<dbReference type="GO" id="GO:0007131">
    <property type="term" value="P:reciprocal meiotic recombination"/>
    <property type="evidence" value="ECO:0007669"/>
    <property type="project" value="InterPro"/>
</dbReference>
<dbReference type="InterPro" id="IPR042123">
    <property type="entry name" value="Zip3/RNF212-like"/>
</dbReference>
<evidence type="ECO:0000313" key="5">
    <source>
        <dbReference type="EMBL" id="CAE6424268.1"/>
    </source>
</evidence>
<reference evidence="5" key="1">
    <citation type="submission" date="2021-01" db="EMBL/GenBank/DDBJ databases">
        <authorList>
            <person name="Kaushik A."/>
        </authorList>
    </citation>
    <scope>NUCLEOTIDE SEQUENCE</scope>
    <source>
        <strain evidence="5">AG1-1C</strain>
    </source>
</reference>
<evidence type="ECO:0000256" key="1">
    <source>
        <dbReference type="ARBA" id="ARBA00023254"/>
    </source>
</evidence>
<feature type="region of interest" description="Disordered" evidence="3">
    <location>
        <begin position="157"/>
        <end position="211"/>
    </location>
</feature>
<dbReference type="GO" id="GO:0016925">
    <property type="term" value="P:protein sumoylation"/>
    <property type="evidence" value="ECO:0007669"/>
    <property type="project" value="TreeGrafter"/>
</dbReference>
<proteinExistence type="predicted"/>
<dbReference type="AlphaFoldDB" id="A0A8H2XHP7"/>
<feature type="compositionally biased region" description="Basic and acidic residues" evidence="3">
    <location>
        <begin position="363"/>
        <end position="373"/>
    </location>
</feature>
<feature type="region of interest" description="Disordered" evidence="3">
    <location>
        <begin position="363"/>
        <end position="389"/>
    </location>
</feature>
<comment type="caution">
    <text evidence="5">The sequence shown here is derived from an EMBL/GenBank/DDBJ whole genome shotgun (WGS) entry which is preliminary data.</text>
</comment>
<gene>
    <name evidence="5" type="ORF">RDB_LOCUS93155</name>
</gene>
<protein>
    <recommendedName>
        <fullName evidence="4">RING-type domain-containing protein</fullName>
    </recommendedName>
</protein>
<accession>A0A8H2XHP7</accession>